<dbReference type="Proteomes" id="UP000298596">
    <property type="component" value="Plasmid p1"/>
</dbReference>
<feature type="region of interest" description="Disordered" evidence="1">
    <location>
        <begin position="1"/>
        <end position="70"/>
    </location>
</feature>
<evidence type="ECO:0000256" key="1">
    <source>
        <dbReference type="SAM" id="MobiDB-lite"/>
    </source>
</evidence>
<feature type="compositionally biased region" description="Basic and acidic residues" evidence="1">
    <location>
        <begin position="47"/>
        <end position="57"/>
    </location>
</feature>
<evidence type="ECO:0000313" key="3">
    <source>
        <dbReference type="Proteomes" id="UP000298596"/>
    </source>
</evidence>
<geneLocation type="plasmid" evidence="2">
    <name>p1</name>
</geneLocation>
<dbReference type="EMBL" id="CP032331">
    <property type="protein sequence ID" value="QCO04490.1"/>
    <property type="molecule type" value="Genomic_DNA"/>
</dbReference>
<proteinExistence type="predicted"/>
<feature type="compositionally biased region" description="Low complexity" evidence="1">
    <location>
        <begin position="1"/>
        <end position="11"/>
    </location>
</feature>
<organism evidence="2 3">
    <name type="scientific">Azospirillum brasilense</name>
    <dbReference type="NCBI Taxonomy" id="192"/>
    <lineage>
        <taxon>Bacteria</taxon>
        <taxon>Pseudomonadati</taxon>
        <taxon>Pseudomonadota</taxon>
        <taxon>Alphaproteobacteria</taxon>
        <taxon>Rhodospirillales</taxon>
        <taxon>Azospirillaceae</taxon>
        <taxon>Azospirillum</taxon>
    </lineage>
</organism>
<protein>
    <submittedName>
        <fullName evidence="2">Uncharacterized protein</fullName>
    </submittedName>
</protein>
<accession>A0A4D8Q9C7</accession>
<dbReference type="AlphaFoldDB" id="A0A4D8Q9C7"/>
<reference evidence="2 3" key="1">
    <citation type="submission" date="2018-09" db="EMBL/GenBank/DDBJ databases">
        <title>Whole genome based analysis of evolution and adaptive divergence in Indian and Brazilian strains of Azospirillum brasilense.</title>
        <authorList>
            <person name="Singh C."/>
            <person name="Tripathi A.K."/>
        </authorList>
    </citation>
    <scope>NUCLEOTIDE SEQUENCE [LARGE SCALE GENOMIC DNA]</scope>
    <source>
        <strain evidence="2 3">MTCC4036</strain>
        <plasmid evidence="2 3">p1</plasmid>
    </source>
</reference>
<gene>
    <name evidence="2" type="ORF">D3867_21435</name>
</gene>
<evidence type="ECO:0000313" key="2">
    <source>
        <dbReference type="EMBL" id="QCO04490.1"/>
    </source>
</evidence>
<keyword evidence="2" id="KW-0614">Plasmid</keyword>
<name>A0A4D8Q9C7_AZOBR</name>
<sequence>MLLAGRQPLRRGGAGRAAGEIAPGVGYHRVNADGTEPAYSPLPSGERVARRAGEGDVHGGTSGKSAPPSP</sequence>